<dbReference type="Gene3D" id="3.40.50.2300">
    <property type="match status" value="1"/>
</dbReference>
<accession>A0AAW4L174</accession>
<evidence type="ECO:0000256" key="2">
    <source>
        <dbReference type="PROSITE-ProRule" id="PRU00169"/>
    </source>
</evidence>
<name>A0AAW4L174_9BACT</name>
<proteinExistence type="predicted"/>
<dbReference type="Proteomes" id="UP000811899">
    <property type="component" value="Unassembled WGS sequence"/>
</dbReference>
<evidence type="ECO:0000259" key="3">
    <source>
        <dbReference type="PROSITE" id="PS50110"/>
    </source>
</evidence>
<dbReference type="EMBL" id="JAHCVJ010000003">
    <property type="protein sequence ID" value="MBT0664711.1"/>
    <property type="molecule type" value="Genomic_DNA"/>
</dbReference>
<dbReference type="InterPro" id="IPR011006">
    <property type="entry name" value="CheY-like_superfamily"/>
</dbReference>
<comment type="caution">
    <text evidence="2">Lacks conserved residue(s) required for the propagation of feature annotation.</text>
</comment>
<comment type="caution">
    <text evidence="4">The sequence shown here is derived from an EMBL/GenBank/DDBJ whole genome shotgun (WGS) entry which is preliminary data.</text>
</comment>
<gene>
    <name evidence="4" type="ORF">KI809_10410</name>
</gene>
<keyword evidence="5" id="KW-1185">Reference proteome</keyword>
<evidence type="ECO:0000256" key="1">
    <source>
        <dbReference type="ARBA" id="ARBA00022553"/>
    </source>
</evidence>
<dbReference type="PANTHER" id="PTHR44591:SF20">
    <property type="entry name" value="PROTEIN PILH"/>
    <property type="match status" value="1"/>
</dbReference>
<keyword evidence="1" id="KW-0597">Phosphoprotein</keyword>
<dbReference type="PROSITE" id="PS50110">
    <property type="entry name" value="RESPONSE_REGULATORY"/>
    <property type="match status" value="1"/>
</dbReference>
<protein>
    <submittedName>
        <fullName evidence="4">Response regulator</fullName>
    </submittedName>
</protein>
<dbReference type="InterPro" id="IPR050595">
    <property type="entry name" value="Bact_response_regulator"/>
</dbReference>
<dbReference type="Pfam" id="PF00072">
    <property type="entry name" value="Response_reg"/>
    <property type="match status" value="1"/>
</dbReference>
<dbReference type="InterPro" id="IPR001789">
    <property type="entry name" value="Sig_transdc_resp-reg_receiver"/>
</dbReference>
<evidence type="ECO:0000313" key="4">
    <source>
        <dbReference type="EMBL" id="MBT0664711.1"/>
    </source>
</evidence>
<dbReference type="AlphaFoldDB" id="A0AAW4L174"/>
<organism evidence="4 5">
    <name type="scientific">Geoanaerobacter pelophilus</name>
    <dbReference type="NCBI Taxonomy" id="60036"/>
    <lineage>
        <taxon>Bacteria</taxon>
        <taxon>Pseudomonadati</taxon>
        <taxon>Thermodesulfobacteriota</taxon>
        <taxon>Desulfuromonadia</taxon>
        <taxon>Geobacterales</taxon>
        <taxon>Geobacteraceae</taxon>
        <taxon>Geoanaerobacter</taxon>
    </lineage>
</organism>
<dbReference type="PANTHER" id="PTHR44591">
    <property type="entry name" value="STRESS RESPONSE REGULATOR PROTEIN 1"/>
    <property type="match status" value="1"/>
</dbReference>
<reference evidence="4 5" key="1">
    <citation type="submission" date="2021-05" db="EMBL/GenBank/DDBJ databases">
        <title>The draft genome of Geobacter pelophilus DSM 12255.</title>
        <authorList>
            <person name="Xu Z."/>
            <person name="Masuda Y."/>
            <person name="Itoh H."/>
            <person name="Senoo K."/>
        </authorList>
    </citation>
    <scope>NUCLEOTIDE SEQUENCE [LARGE SCALE GENOMIC DNA]</scope>
    <source>
        <strain evidence="4 5">DSM 12255</strain>
    </source>
</reference>
<evidence type="ECO:0000313" key="5">
    <source>
        <dbReference type="Proteomes" id="UP000811899"/>
    </source>
</evidence>
<sequence length="129" mass="14161">MQGVLIADDNQDTCKIMADLFSGAGYDVTVTNSAATVLLEVLKKTAQVVLIGKDFDEVAATELIPLLKKCNRELSIIFVSSDASLSLVRKLRNDGIFYHALLPDEPSEQEELKKAVECALETHRSQSLH</sequence>
<dbReference type="GO" id="GO:0000160">
    <property type="term" value="P:phosphorelay signal transduction system"/>
    <property type="evidence" value="ECO:0007669"/>
    <property type="project" value="InterPro"/>
</dbReference>
<dbReference type="CDD" id="cd00156">
    <property type="entry name" value="REC"/>
    <property type="match status" value="1"/>
</dbReference>
<dbReference type="RefSeq" id="WP_214171463.1">
    <property type="nucleotide sequence ID" value="NZ_JAHCVJ010000003.1"/>
</dbReference>
<dbReference type="SUPFAM" id="SSF52172">
    <property type="entry name" value="CheY-like"/>
    <property type="match status" value="1"/>
</dbReference>
<feature type="domain" description="Response regulatory" evidence="3">
    <location>
        <begin position="3"/>
        <end position="117"/>
    </location>
</feature>